<proteinExistence type="predicted"/>
<evidence type="ECO:0000313" key="2">
    <source>
        <dbReference type="Proteomes" id="UP001189429"/>
    </source>
</evidence>
<protein>
    <submittedName>
        <fullName evidence="1">Uncharacterized protein</fullName>
    </submittedName>
</protein>
<name>A0ABN9RCJ9_9DINO</name>
<accession>A0ABN9RCJ9</accession>
<comment type="caution">
    <text evidence="1">The sequence shown here is derived from an EMBL/GenBank/DDBJ whole genome shotgun (WGS) entry which is preliminary data.</text>
</comment>
<sequence length="124" mass="13197">GDIDDRGHPFSRNEVKPISSWQAIMQHHDATRVVDFAPGSGALAAAASGAMQCEGIAGNDAHRDRLNSIVDRRAMHKAGHGKGHAEQLGGDSEFAEKASKYFGSATLEARRWLMPDGGEGGDDE</sequence>
<feature type="non-terminal residue" evidence="1">
    <location>
        <position position="124"/>
    </location>
</feature>
<dbReference type="Proteomes" id="UP001189429">
    <property type="component" value="Unassembled WGS sequence"/>
</dbReference>
<reference evidence="1" key="1">
    <citation type="submission" date="2023-10" db="EMBL/GenBank/DDBJ databases">
        <authorList>
            <person name="Chen Y."/>
            <person name="Shah S."/>
            <person name="Dougan E. K."/>
            <person name="Thang M."/>
            <person name="Chan C."/>
        </authorList>
    </citation>
    <scope>NUCLEOTIDE SEQUENCE [LARGE SCALE GENOMIC DNA]</scope>
</reference>
<feature type="non-terminal residue" evidence="1">
    <location>
        <position position="1"/>
    </location>
</feature>
<dbReference type="EMBL" id="CAUYUJ010005858">
    <property type="protein sequence ID" value="CAK0815225.1"/>
    <property type="molecule type" value="Genomic_DNA"/>
</dbReference>
<keyword evidence="2" id="KW-1185">Reference proteome</keyword>
<gene>
    <name evidence="1" type="ORF">PCOR1329_LOCUS18583</name>
</gene>
<organism evidence="1 2">
    <name type="scientific">Prorocentrum cordatum</name>
    <dbReference type="NCBI Taxonomy" id="2364126"/>
    <lineage>
        <taxon>Eukaryota</taxon>
        <taxon>Sar</taxon>
        <taxon>Alveolata</taxon>
        <taxon>Dinophyceae</taxon>
        <taxon>Prorocentrales</taxon>
        <taxon>Prorocentraceae</taxon>
        <taxon>Prorocentrum</taxon>
    </lineage>
</organism>
<evidence type="ECO:0000313" key="1">
    <source>
        <dbReference type="EMBL" id="CAK0815225.1"/>
    </source>
</evidence>